<comment type="caution">
    <text evidence="8">The sequence shown here is derived from an EMBL/GenBank/DDBJ whole genome shotgun (WGS) entry which is preliminary data.</text>
</comment>
<comment type="pathway">
    <text evidence="1 6">Glycan metabolism; pectin degradation; 2-dehydro-3-deoxy-D-gluconate from pectin: step 1/5.</text>
</comment>
<feature type="signal peptide" evidence="6">
    <location>
        <begin position="1"/>
        <end position="23"/>
    </location>
</feature>
<dbReference type="Gene3D" id="2.160.20.10">
    <property type="entry name" value="Single-stranded right-handed beta-helix, Pectin lyase-like"/>
    <property type="match status" value="1"/>
</dbReference>
<feature type="chain" id="PRO_5044532632" description="Pectinesterase" evidence="6">
    <location>
        <begin position="24"/>
        <end position="495"/>
    </location>
</feature>
<gene>
    <name evidence="8" type="ORF">ACJRO7_020860</name>
</gene>
<dbReference type="Pfam" id="PF01095">
    <property type="entry name" value="Pectinesterase"/>
    <property type="match status" value="1"/>
</dbReference>
<dbReference type="FunFam" id="2.160.20.10:FF:000001">
    <property type="entry name" value="Pectinesterase"/>
    <property type="match status" value="1"/>
</dbReference>
<dbReference type="CDD" id="cd15798">
    <property type="entry name" value="PMEI-like_3"/>
    <property type="match status" value="1"/>
</dbReference>
<accession>A0ABD3KIP7</accession>
<dbReference type="InterPro" id="IPR011050">
    <property type="entry name" value="Pectin_lyase_fold/virulence"/>
</dbReference>
<keyword evidence="6" id="KW-0134">Cell wall</keyword>
<dbReference type="PANTHER" id="PTHR31707">
    <property type="entry name" value="PECTINESTERASE"/>
    <property type="match status" value="1"/>
</dbReference>
<dbReference type="SMART" id="SM00856">
    <property type="entry name" value="PMEI"/>
    <property type="match status" value="1"/>
</dbReference>
<dbReference type="AlphaFoldDB" id="A0ABD3KIP7"/>
<name>A0ABD3KIP7_EUCGL</name>
<dbReference type="InterPro" id="IPR006501">
    <property type="entry name" value="Pectinesterase_inhib_dom"/>
</dbReference>
<evidence type="ECO:0000256" key="1">
    <source>
        <dbReference type="ARBA" id="ARBA00005184"/>
    </source>
</evidence>
<protein>
    <recommendedName>
        <fullName evidence="6">Pectinesterase</fullName>
        <ecNumber evidence="6">3.1.1.11</ecNumber>
    </recommendedName>
</protein>
<keyword evidence="6" id="KW-0732">Signal</keyword>
<dbReference type="EMBL" id="JBJKBG010000005">
    <property type="protein sequence ID" value="KAL3739513.1"/>
    <property type="molecule type" value="Genomic_DNA"/>
</dbReference>
<evidence type="ECO:0000256" key="3">
    <source>
        <dbReference type="ARBA" id="ARBA00007786"/>
    </source>
</evidence>
<evidence type="ECO:0000256" key="6">
    <source>
        <dbReference type="RuleBase" id="RU000589"/>
    </source>
</evidence>
<dbReference type="Proteomes" id="UP001634007">
    <property type="component" value="Unassembled WGS sequence"/>
</dbReference>
<dbReference type="GO" id="GO:0030599">
    <property type="term" value="F:pectinesterase activity"/>
    <property type="evidence" value="ECO:0007669"/>
    <property type="project" value="UniProtKB-UniRule"/>
</dbReference>
<organism evidence="8 9">
    <name type="scientific">Eucalyptus globulus</name>
    <name type="common">Tasmanian blue gum</name>
    <dbReference type="NCBI Taxonomy" id="34317"/>
    <lineage>
        <taxon>Eukaryota</taxon>
        <taxon>Viridiplantae</taxon>
        <taxon>Streptophyta</taxon>
        <taxon>Embryophyta</taxon>
        <taxon>Tracheophyta</taxon>
        <taxon>Spermatophyta</taxon>
        <taxon>Magnoliopsida</taxon>
        <taxon>eudicotyledons</taxon>
        <taxon>Gunneridae</taxon>
        <taxon>Pentapetalae</taxon>
        <taxon>rosids</taxon>
        <taxon>malvids</taxon>
        <taxon>Myrtales</taxon>
        <taxon>Myrtaceae</taxon>
        <taxon>Myrtoideae</taxon>
        <taxon>Eucalypteae</taxon>
        <taxon>Eucalyptus</taxon>
    </lineage>
</organism>
<keyword evidence="5 6" id="KW-0063">Aspartyl esterase</keyword>
<evidence type="ECO:0000313" key="9">
    <source>
        <dbReference type="Proteomes" id="UP001634007"/>
    </source>
</evidence>
<proteinExistence type="inferred from homology"/>
<dbReference type="SUPFAM" id="SSF51126">
    <property type="entry name" value="Pectin lyase-like"/>
    <property type="match status" value="1"/>
</dbReference>
<evidence type="ECO:0000313" key="8">
    <source>
        <dbReference type="EMBL" id="KAL3739513.1"/>
    </source>
</evidence>
<keyword evidence="6" id="KW-0964">Secreted</keyword>
<dbReference type="SUPFAM" id="SSF101148">
    <property type="entry name" value="Plant invertase/pectin methylesterase inhibitor"/>
    <property type="match status" value="1"/>
</dbReference>
<dbReference type="GO" id="GO:0042545">
    <property type="term" value="P:cell wall modification"/>
    <property type="evidence" value="ECO:0007669"/>
    <property type="project" value="UniProtKB-UniRule"/>
</dbReference>
<comment type="function">
    <text evidence="6">Acts in the modification of cell walls via demethylesterification of cell wall pectin.</text>
</comment>
<dbReference type="NCBIfam" id="TIGR01614">
    <property type="entry name" value="PME_inhib"/>
    <property type="match status" value="1"/>
</dbReference>
<dbReference type="InterPro" id="IPR035513">
    <property type="entry name" value="Invertase/methylesterase_inhib"/>
</dbReference>
<dbReference type="InterPro" id="IPR012334">
    <property type="entry name" value="Pectin_lyas_fold"/>
</dbReference>
<dbReference type="InterPro" id="IPR000070">
    <property type="entry name" value="Pectinesterase_cat"/>
</dbReference>
<dbReference type="EC" id="3.1.1.11" evidence="6"/>
<sequence length="495" mass="54347">MASYIASLLLLLFLFVLKQSVAALDIPSSNPSPVDSLPPLKTTLLAATDLLTLLESANQADIVEEKRGTLETCEELLRISISNLKESLSVVADLSKVRGLLSSVLTNHRTCMEGIRSTSGPLKDVLESSFRHSYEQINTSLSVIYKALLLQEPRHHRRRISSAKWLSRNDRLVLEAPVTSFHPGDVITVAADGSGNFSTISDAIRLAVPDKSDRRTVVRIKKGVYRELLQIPTSKTNVFLVGEGDGQTVITGNRNSVDGWQTYQTATVGVSGRGFMARDIMFENTAGPAKHQAVALRVNADFAAFYHCGIHGFQDTLYAHSGKQFYRECKISGTIDFICGDASAVFQSCQVISKKPLPWQLTTVTAQSRGVPTQDSGFSFHRCSILASPDLASSPGKNYLGRPWQAYSRTVILDSNIGGHIDPAGWSPWEGKDFADTVYYGEYGNHGPGSSTAGRVRWKGFHAMSYQDTSPFMVSPFIWADKWLPSTNFPYDPSI</sequence>
<evidence type="ECO:0000256" key="2">
    <source>
        <dbReference type="ARBA" id="ARBA00006027"/>
    </source>
</evidence>
<dbReference type="GO" id="GO:0045490">
    <property type="term" value="P:pectin catabolic process"/>
    <property type="evidence" value="ECO:0007669"/>
    <property type="project" value="UniProtKB-UniRule"/>
</dbReference>
<evidence type="ECO:0000256" key="4">
    <source>
        <dbReference type="ARBA" id="ARBA00022801"/>
    </source>
</evidence>
<comment type="catalytic activity">
    <reaction evidence="6">
        <text>[(1-&gt;4)-alpha-D-galacturonosyl methyl ester](n) + n H2O = [(1-&gt;4)-alpha-D-galacturonosyl](n) + n methanol + n H(+)</text>
        <dbReference type="Rhea" id="RHEA:22380"/>
        <dbReference type="Rhea" id="RHEA-COMP:14570"/>
        <dbReference type="Rhea" id="RHEA-COMP:14573"/>
        <dbReference type="ChEBI" id="CHEBI:15377"/>
        <dbReference type="ChEBI" id="CHEBI:15378"/>
        <dbReference type="ChEBI" id="CHEBI:17790"/>
        <dbReference type="ChEBI" id="CHEBI:140522"/>
        <dbReference type="ChEBI" id="CHEBI:140523"/>
        <dbReference type="EC" id="3.1.1.11"/>
    </reaction>
</comment>
<comment type="similarity">
    <text evidence="2">In the N-terminal section; belongs to the PMEI family.</text>
</comment>
<comment type="similarity">
    <text evidence="3">In the C-terminal section; belongs to the pectinesterase family.</text>
</comment>
<keyword evidence="4 6" id="KW-0378">Hydrolase</keyword>
<keyword evidence="9" id="KW-1185">Reference proteome</keyword>
<feature type="domain" description="Pectinesterase inhibitor" evidence="7">
    <location>
        <begin position="22"/>
        <end position="143"/>
    </location>
</feature>
<dbReference type="PROSITE" id="PS00800">
    <property type="entry name" value="PECTINESTERASE_1"/>
    <property type="match status" value="1"/>
</dbReference>
<comment type="subcellular location">
    <subcellularLocation>
        <location evidence="6">Secreted</location>
        <location evidence="6">Cell wall</location>
    </subcellularLocation>
</comment>
<reference evidence="8 9" key="1">
    <citation type="submission" date="2024-11" db="EMBL/GenBank/DDBJ databases">
        <title>Chromosome-level genome assembly of Eucalyptus globulus Labill. provides insights into its genome evolution.</title>
        <authorList>
            <person name="Li X."/>
        </authorList>
    </citation>
    <scope>NUCLEOTIDE SEQUENCE [LARGE SCALE GENOMIC DNA]</scope>
    <source>
        <strain evidence="8">CL2024</strain>
        <tissue evidence="8">Fresh tender leaves</tissue>
    </source>
</reference>
<evidence type="ECO:0000259" key="7">
    <source>
        <dbReference type="SMART" id="SM00856"/>
    </source>
</evidence>
<dbReference type="Gene3D" id="1.20.140.40">
    <property type="entry name" value="Invertase/pectin methylesterase inhibitor family protein"/>
    <property type="match status" value="1"/>
</dbReference>
<keyword evidence="6" id="KW-0961">Cell wall biogenesis/degradation</keyword>
<dbReference type="InterPro" id="IPR018040">
    <property type="entry name" value="Pectinesterase_Tyr_AS"/>
</dbReference>
<dbReference type="Pfam" id="PF04043">
    <property type="entry name" value="PMEI"/>
    <property type="match status" value="1"/>
</dbReference>
<evidence type="ECO:0000256" key="5">
    <source>
        <dbReference type="ARBA" id="ARBA00023085"/>
    </source>
</evidence>